<evidence type="ECO:0000313" key="7">
    <source>
        <dbReference type="Proteomes" id="UP001200642"/>
    </source>
</evidence>
<comment type="caution">
    <text evidence="6">The sequence shown here is derived from an EMBL/GenBank/DDBJ whole genome shotgun (WGS) entry which is preliminary data.</text>
</comment>
<evidence type="ECO:0000256" key="2">
    <source>
        <dbReference type="ARBA" id="ARBA00009077"/>
    </source>
</evidence>
<dbReference type="PIRSF" id="PIRSF001434">
    <property type="entry name" value="CGS"/>
    <property type="match status" value="1"/>
</dbReference>
<dbReference type="FunFam" id="3.40.640.10:FF:000009">
    <property type="entry name" value="Cystathionine gamma-synthase homolog"/>
    <property type="match status" value="1"/>
</dbReference>
<dbReference type="PANTHER" id="PTHR11808">
    <property type="entry name" value="TRANS-SULFURATION ENZYME FAMILY MEMBER"/>
    <property type="match status" value="1"/>
</dbReference>
<dbReference type="PROSITE" id="PS00868">
    <property type="entry name" value="CYS_MET_METAB_PP"/>
    <property type="match status" value="1"/>
</dbReference>
<evidence type="ECO:0000256" key="1">
    <source>
        <dbReference type="ARBA" id="ARBA00001933"/>
    </source>
</evidence>
<dbReference type="EC" id="2.5.1.48" evidence="6"/>
<comment type="similarity">
    <text evidence="2 5">Belongs to the trans-sulfuration enzymes family.</text>
</comment>
<reference evidence="6" key="1">
    <citation type="submission" date="2023-02" db="EMBL/GenBank/DDBJ databases">
        <title>Genome of Flavobacteriaceae gen. nov. sp. strain F89.</title>
        <authorList>
            <person name="Wang Y."/>
        </authorList>
    </citation>
    <scope>NUCLEOTIDE SEQUENCE</scope>
    <source>
        <strain evidence="6">F89</strain>
    </source>
</reference>
<dbReference type="GO" id="GO:0019343">
    <property type="term" value="P:cysteine biosynthetic process via cystathionine"/>
    <property type="evidence" value="ECO:0007669"/>
    <property type="project" value="TreeGrafter"/>
</dbReference>
<comment type="cofactor">
    <cofactor evidence="1 5">
        <name>pyridoxal 5'-phosphate</name>
        <dbReference type="ChEBI" id="CHEBI:597326"/>
    </cofactor>
</comment>
<dbReference type="InterPro" id="IPR015424">
    <property type="entry name" value="PyrdxlP-dep_Trfase"/>
</dbReference>
<feature type="modified residue" description="N6-(pyridoxal phosphate)lysine" evidence="4">
    <location>
        <position position="200"/>
    </location>
</feature>
<dbReference type="InterPro" id="IPR054542">
    <property type="entry name" value="Cys_met_metab_PP"/>
</dbReference>
<keyword evidence="3 4" id="KW-0663">Pyridoxal phosphate</keyword>
<sequence length="384" mass="41618">MEERNIRFNTKAIHGGQKPDEAYGAVMPPIYQTSTFAQSTPGGHKGYGYSRSANPTRTALEKALASVENGNHGLAFASGLAALDAVIKLLAPGDEVISGNDIYGGSYRLFNRVFANFGIVFRFVDMQNSKEITDRITKKTKLIWVETPTNPLMNIIDIGMVSQIAKQHGMLLAVDSTFATPYLQRPLELGADIVMHSATKYLGGHSDVVAGALVVRDAGLAEKLRFIQNSTGAICGPMDSFLVLRGIKTLHVRMQRHCENGSAIASFLKAHPRVEKVYWPGFEDFPNHAIAKRQMKAFGGMVSFVPKVGNAAQSIGILEQLEIFTLAESLGGVESLAGHPASMAHASIPKAKRDKIGVVDTLIRLSVGIEDKEDLIADLERAML</sequence>
<dbReference type="RefSeq" id="WP_317901263.1">
    <property type="nucleotide sequence ID" value="NZ_JAIRBC010000006.1"/>
</dbReference>
<dbReference type="InterPro" id="IPR000277">
    <property type="entry name" value="Cys/Met-Metab_PyrdxlP-dep_enz"/>
</dbReference>
<evidence type="ECO:0000256" key="4">
    <source>
        <dbReference type="PIRSR" id="PIRSR001434-2"/>
    </source>
</evidence>
<dbReference type="InterPro" id="IPR015421">
    <property type="entry name" value="PyrdxlP-dep_Trfase_major"/>
</dbReference>
<dbReference type="SUPFAM" id="SSF53383">
    <property type="entry name" value="PLP-dependent transferases"/>
    <property type="match status" value="1"/>
</dbReference>
<dbReference type="PANTHER" id="PTHR11808:SF15">
    <property type="entry name" value="CYSTATHIONINE GAMMA-LYASE"/>
    <property type="match status" value="1"/>
</dbReference>
<dbReference type="CDD" id="cd00614">
    <property type="entry name" value="CGS_like"/>
    <property type="match status" value="1"/>
</dbReference>
<evidence type="ECO:0000313" key="6">
    <source>
        <dbReference type="EMBL" id="MCG2460118.1"/>
    </source>
</evidence>
<dbReference type="FunFam" id="3.90.1150.10:FF:000008">
    <property type="entry name" value="Cystathionine gamma-synthase"/>
    <property type="match status" value="1"/>
</dbReference>
<accession>A0AAE3ESG0</accession>
<dbReference type="Pfam" id="PF01053">
    <property type="entry name" value="Cys_Met_Meta_PP"/>
    <property type="match status" value="1"/>
</dbReference>
<dbReference type="Gene3D" id="3.90.1150.10">
    <property type="entry name" value="Aspartate Aminotransferase, domain 1"/>
    <property type="match status" value="1"/>
</dbReference>
<organism evidence="6 7">
    <name type="scientific">Cerina litoralis</name>
    <dbReference type="NCBI Taxonomy" id="2874477"/>
    <lineage>
        <taxon>Bacteria</taxon>
        <taxon>Pseudomonadati</taxon>
        <taxon>Bacteroidota</taxon>
        <taxon>Flavobacteriia</taxon>
        <taxon>Flavobacteriales</taxon>
        <taxon>Flavobacteriaceae</taxon>
        <taxon>Cerina</taxon>
    </lineage>
</organism>
<dbReference type="GO" id="GO:0030170">
    <property type="term" value="F:pyridoxal phosphate binding"/>
    <property type="evidence" value="ECO:0007669"/>
    <property type="project" value="InterPro"/>
</dbReference>
<dbReference type="Gene3D" id="3.40.640.10">
    <property type="entry name" value="Type I PLP-dependent aspartate aminotransferase-like (Major domain)"/>
    <property type="match status" value="1"/>
</dbReference>
<dbReference type="Proteomes" id="UP001200642">
    <property type="component" value="Unassembled WGS sequence"/>
</dbReference>
<protein>
    <submittedName>
        <fullName evidence="6">Cystathionine gamma-synthase</fullName>
        <ecNumber evidence="6">2.5.1.48</ecNumber>
    </submittedName>
</protein>
<evidence type="ECO:0000256" key="5">
    <source>
        <dbReference type="RuleBase" id="RU362118"/>
    </source>
</evidence>
<evidence type="ECO:0000256" key="3">
    <source>
        <dbReference type="ARBA" id="ARBA00022898"/>
    </source>
</evidence>
<name>A0AAE3ESG0_9FLAO</name>
<dbReference type="EMBL" id="JAIRBC010000006">
    <property type="protein sequence ID" value="MCG2460118.1"/>
    <property type="molecule type" value="Genomic_DNA"/>
</dbReference>
<gene>
    <name evidence="6" type="ORF">K8352_05120</name>
</gene>
<dbReference type="AlphaFoldDB" id="A0AAE3ESG0"/>
<dbReference type="GO" id="GO:0003962">
    <property type="term" value="F:cystathionine gamma-synthase activity"/>
    <property type="evidence" value="ECO:0007669"/>
    <property type="project" value="UniProtKB-EC"/>
</dbReference>
<dbReference type="InterPro" id="IPR015422">
    <property type="entry name" value="PyrdxlP-dep_Trfase_small"/>
</dbReference>
<dbReference type="GO" id="GO:0019346">
    <property type="term" value="P:transsulfuration"/>
    <property type="evidence" value="ECO:0007669"/>
    <property type="project" value="InterPro"/>
</dbReference>
<proteinExistence type="inferred from homology"/>
<keyword evidence="7" id="KW-1185">Reference proteome</keyword>
<dbReference type="NCBIfam" id="NF005871">
    <property type="entry name" value="PRK07811.1"/>
    <property type="match status" value="1"/>
</dbReference>
<dbReference type="GO" id="GO:0005737">
    <property type="term" value="C:cytoplasm"/>
    <property type="evidence" value="ECO:0007669"/>
    <property type="project" value="TreeGrafter"/>
</dbReference>
<keyword evidence="6" id="KW-0808">Transferase</keyword>
<dbReference type="GO" id="GO:0004123">
    <property type="term" value="F:cystathionine gamma-lyase activity"/>
    <property type="evidence" value="ECO:0007669"/>
    <property type="project" value="TreeGrafter"/>
</dbReference>